<name>A0A150PSX2_SORCE</name>
<dbReference type="EMBL" id="JELX01001502">
    <property type="protein sequence ID" value="KYF58752.1"/>
    <property type="molecule type" value="Genomic_DNA"/>
</dbReference>
<reference evidence="3 4" key="1">
    <citation type="submission" date="2014-02" db="EMBL/GenBank/DDBJ databases">
        <title>The small core and large imbalanced accessory genome model reveals a collaborative survival strategy of Sorangium cellulosum strains in nature.</title>
        <authorList>
            <person name="Han K."/>
            <person name="Peng R."/>
            <person name="Blom J."/>
            <person name="Li Y.-Z."/>
        </authorList>
    </citation>
    <scope>NUCLEOTIDE SEQUENCE [LARGE SCALE GENOMIC DNA]</scope>
    <source>
        <strain evidence="2 3">So0007-03</strain>
        <strain evidence="1 4">So0157-18</strain>
    </source>
</reference>
<dbReference type="EMBL" id="JEME01000770">
    <property type="protein sequence ID" value="KYG09135.1"/>
    <property type="molecule type" value="Genomic_DNA"/>
</dbReference>
<gene>
    <name evidence="1" type="ORF">BE04_25055</name>
    <name evidence="2" type="ORF">BE21_19610</name>
</gene>
<evidence type="ECO:0000313" key="2">
    <source>
        <dbReference type="EMBL" id="KYG09135.1"/>
    </source>
</evidence>
<organism evidence="1 4">
    <name type="scientific">Sorangium cellulosum</name>
    <name type="common">Polyangium cellulosum</name>
    <dbReference type="NCBI Taxonomy" id="56"/>
    <lineage>
        <taxon>Bacteria</taxon>
        <taxon>Pseudomonadati</taxon>
        <taxon>Myxococcota</taxon>
        <taxon>Polyangia</taxon>
        <taxon>Polyangiales</taxon>
        <taxon>Polyangiaceae</taxon>
        <taxon>Sorangium</taxon>
    </lineage>
</organism>
<evidence type="ECO:0000313" key="1">
    <source>
        <dbReference type="EMBL" id="KYF58752.1"/>
    </source>
</evidence>
<evidence type="ECO:0000313" key="4">
    <source>
        <dbReference type="Proteomes" id="UP000075604"/>
    </source>
</evidence>
<proteinExistence type="predicted"/>
<evidence type="ECO:0000313" key="3">
    <source>
        <dbReference type="Proteomes" id="UP000075502"/>
    </source>
</evidence>
<dbReference type="Proteomes" id="UP000075604">
    <property type="component" value="Unassembled WGS sequence"/>
</dbReference>
<dbReference type="Proteomes" id="UP000075502">
    <property type="component" value="Unassembled WGS sequence"/>
</dbReference>
<accession>A0A150PSX2</accession>
<protein>
    <submittedName>
        <fullName evidence="1">Uncharacterized protein</fullName>
    </submittedName>
</protein>
<dbReference type="AlphaFoldDB" id="A0A150PSX2"/>
<comment type="caution">
    <text evidence="1">The sequence shown here is derived from an EMBL/GenBank/DDBJ whole genome shotgun (WGS) entry which is preliminary data.</text>
</comment>
<sequence length="261" mass="27549">MADEGEGSVAATSGLARRLCALALLAVSGGLLASACADNESSLFVRMRMARTGDCTVTCGADEPFWTEDTVDAAYAGSHSATLLVGNQIVQRGDPDVLRTETSRVHLYEAEVRVDDIEGNAVTEGYVVPVTGMIDPGTSSDAGYNCAEVLLLDGATMDNLRRRAASLGRDVQVVATVVVRGRTLGGQEVETAEWSYPIRVCFACSRCVDVSPATCCVSSASEECEDNDEVVGTCSGQRGPQDCRNLGQTCAAYIESVRRTL</sequence>